<proteinExistence type="predicted"/>
<name>A0AAD4RUF3_9MAGN</name>
<accession>A0AAD4RUF3</accession>
<keyword evidence="3" id="KW-0963">Cytoplasm</keyword>
<dbReference type="GO" id="GO:0005634">
    <property type="term" value="C:nucleus"/>
    <property type="evidence" value="ECO:0007669"/>
    <property type="project" value="UniProtKB-SubCell"/>
</dbReference>
<sequence>MTHVHAPYKEESYKPSSSWSIHDHNSAITLLNSTTSMEKNVRISSSFIWMAALKVQKVYRSYRTRRRLADSAIIAKKLWWQAIDYAQLNHNTISFFNLKPEKAASRWSRVSSNASKLGKGVSEDARFLLLAFQHWIEAIDPRHRYGHSLNLYYEVWRKGDTGQPFFYWLDIGDGKEVNLKDCPRSKLRQQCIKYLGPLEREHYEYKIVEGKIVHKKSNQFLDTTKEPNKSKWIFVMSTSKKLYAGKKTKGAFHHSSFLAGGAALSAGSFSVVDGILKSISAYSGHYRPTDENLGSFLEFLKEHDVKLHEVGVQSTDNYYGNNYENKQERAGLKAVNKAEPASFQLQILGTPEEQNKSEAVTSEFYLKVSLITQEKRCLERPIS</sequence>
<comment type="caution">
    <text evidence="5">The sequence shown here is derived from an EMBL/GenBank/DDBJ whole genome shotgun (WGS) entry which is preliminary data.</text>
</comment>
<dbReference type="Proteomes" id="UP001202328">
    <property type="component" value="Unassembled WGS sequence"/>
</dbReference>
<dbReference type="PROSITE" id="PS50096">
    <property type="entry name" value="IQ"/>
    <property type="match status" value="1"/>
</dbReference>
<comment type="subcellular location">
    <subcellularLocation>
        <location evidence="2">Cytoplasm</location>
    </subcellularLocation>
    <subcellularLocation>
        <location evidence="1">Nucleus</location>
    </subcellularLocation>
</comment>
<evidence type="ECO:0000256" key="1">
    <source>
        <dbReference type="ARBA" id="ARBA00004123"/>
    </source>
</evidence>
<organism evidence="5 6">
    <name type="scientific">Papaver atlanticum</name>
    <dbReference type="NCBI Taxonomy" id="357466"/>
    <lineage>
        <taxon>Eukaryota</taxon>
        <taxon>Viridiplantae</taxon>
        <taxon>Streptophyta</taxon>
        <taxon>Embryophyta</taxon>
        <taxon>Tracheophyta</taxon>
        <taxon>Spermatophyta</taxon>
        <taxon>Magnoliopsida</taxon>
        <taxon>Ranunculales</taxon>
        <taxon>Papaveraceae</taxon>
        <taxon>Papaveroideae</taxon>
        <taxon>Papaver</taxon>
    </lineage>
</organism>
<protein>
    <recommendedName>
        <fullName evidence="7">IQ domain-containing protein IQM3-like</fullName>
    </recommendedName>
</protein>
<evidence type="ECO:0000256" key="2">
    <source>
        <dbReference type="ARBA" id="ARBA00004496"/>
    </source>
</evidence>
<evidence type="ECO:0000313" key="6">
    <source>
        <dbReference type="Proteomes" id="UP001202328"/>
    </source>
</evidence>
<dbReference type="PANTHER" id="PTHR31250:SF10">
    <property type="entry name" value="IQ DOMAIN-CONTAINING PROTEIN IQM3"/>
    <property type="match status" value="1"/>
</dbReference>
<reference evidence="5" key="1">
    <citation type="submission" date="2022-04" db="EMBL/GenBank/DDBJ databases">
        <title>A functionally conserved STORR gene fusion in Papaver species that diverged 16.8 million years ago.</title>
        <authorList>
            <person name="Catania T."/>
        </authorList>
    </citation>
    <scope>NUCLEOTIDE SEQUENCE</scope>
    <source>
        <strain evidence="5">S-188037</strain>
    </source>
</reference>
<evidence type="ECO:0008006" key="7">
    <source>
        <dbReference type="Google" id="ProtNLM"/>
    </source>
</evidence>
<keyword evidence="4" id="KW-0539">Nucleus</keyword>
<gene>
    <name evidence="5" type="ORF">MKW98_002238</name>
</gene>
<dbReference type="EMBL" id="JAJJMB010017986">
    <property type="protein sequence ID" value="KAI3832692.1"/>
    <property type="molecule type" value="Genomic_DNA"/>
</dbReference>
<dbReference type="PANTHER" id="PTHR31250">
    <property type="entry name" value="IQ DOMAIN-CONTAINING PROTEIN IQM3"/>
    <property type="match status" value="1"/>
</dbReference>
<evidence type="ECO:0000313" key="5">
    <source>
        <dbReference type="EMBL" id="KAI3832692.1"/>
    </source>
</evidence>
<dbReference type="AlphaFoldDB" id="A0AAD4RUF3"/>
<dbReference type="InterPro" id="IPR044159">
    <property type="entry name" value="IQM"/>
</dbReference>
<evidence type="ECO:0000256" key="3">
    <source>
        <dbReference type="ARBA" id="ARBA00022490"/>
    </source>
</evidence>
<dbReference type="GO" id="GO:0005737">
    <property type="term" value="C:cytoplasm"/>
    <property type="evidence" value="ECO:0007669"/>
    <property type="project" value="UniProtKB-SubCell"/>
</dbReference>
<keyword evidence="6" id="KW-1185">Reference proteome</keyword>
<evidence type="ECO:0000256" key="4">
    <source>
        <dbReference type="ARBA" id="ARBA00023242"/>
    </source>
</evidence>